<proteinExistence type="predicted"/>
<comment type="caution">
    <text evidence="1">The sequence shown here is derived from an EMBL/GenBank/DDBJ whole genome shotgun (WGS) entry which is preliminary data.</text>
</comment>
<dbReference type="AlphaFoldDB" id="A0A2S6FJI8"/>
<evidence type="ECO:0000313" key="1">
    <source>
        <dbReference type="EMBL" id="PPK37603.1"/>
    </source>
</evidence>
<protein>
    <recommendedName>
        <fullName evidence="3">DUF3944 domain-containing protein</fullName>
    </recommendedName>
</protein>
<dbReference type="EMBL" id="NIRS01000004">
    <property type="protein sequence ID" value="PPK37603.1"/>
    <property type="molecule type" value="Genomic_DNA"/>
</dbReference>
<keyword evidence="2" id="KW-1185">Reference proteome</keyword>
<evidence type="ECO:0008006" key="3">
    <source>
        <dbReference type="Google" id="ProtNLM"/>
    </source>
</evidence>
<name>A0A2S6FJI8_9PSED</name>
<organism evidence="1 2">
    <name type="scientific">Pseudomonas laurylsulfatiphila</name>
    <dbReference type="NCBI Taxonomy" id="2011015"/>
    <lineage>
        <taxon>Bacteria</taxon>
        <taxon>Pseudomonadati</taxon>
        <taxon>Pseudomonadota</taxon>
        <taxon>Gammaproteobacteria</taxon>
        <taxon>Pseudomonadales</taxon>
        <taxon>Pseudomonadaceae</taxon>
        <taxon>Pseudomonas</taxon>
    </lineage>
</organism>
<accession>A0A2S6FJI8</accession>
<evidence type="ECO:0000313" key="2">
    <source>
        <dbReference type="Proteomes" id="UP000238541"/>
    </source>
</evidence>
<dbReference type="Proteomes" id="UP000238541">
    <property type="component" value="Unassembled WGS sequence"/>
</dbReference>
<reference evidence="2" key="1">
    <citation type="submission" date="2017-06" db="EMBL/GenBank/DDBJ databases">
        <authorList>
            <person name="Furmanczyk E.M."/>
        </authorList>
    </citation>
    <scope>NUCLEOTIDE SEQUENCE [LARGE SCALE GENOMIC DNA]</scope>
    <source>
        <strain evidence="2">AP3_16</strain>
    </source>
</reference>
<sequence length="250" mass="26539">MSEIDIAGDEPLLALLLAAEPDDVCLLVDYITDSGKGRISLAGTVKEFLHQAREDKTFDKDVLALLVHELRMFGGNSITNLFRSGGVTYKEIATDVLSHVGGKSTDSDDLGTIELKVLQRLLDKAWDKMSKEARAQFAEKFGESDAANPFSFTHFLNRMGFGHAATLDVTSFISASLGANLLGASAVLGAEMLMGRLAGLALGPIGVALGAGLAGYSLASPAFRITLPCVVQIAYIRQKGMQPRLPGGKP</sequence>
<gene>
    <name evidence="1" type="ORF">CD175_15100</name>
</gene>
<dbReference type="RefSeq" id="WP_104449570.1">
    <property type="nucleotide sequence ID" value="NZ_NIRS01000004.1"/>
</dbReference>